<dbReference type="InterPro" id="IPR010131">
    <property type="entry name" value="MdtP/NodT-like"/>
</dbReference>
<comment type="caution">
    <text evidence="2">The sequence shown here is derived from an EMBL/GenBank/DDBJ whole genome shotgun (WGS) entry which is preliminary data.</text>
</comment>
<gene>
    <name evidence="2" type="ORF">ENV54_12615</name>
</gene>
<dbReference type="PANTHER" id="PTHR30203:SF24">
    <property type="entry name" value="BLR4935 PROTEIN"/>
    <property type="match status" value="1"/>
</dbReference>
<comment type="similarity">
    <text evidence="1">Belongs to the outer membrane factor (OMF) (TC 1.B.17) family.</text>
</comment>
<name>A0A7C4AT95_9BACT</name>
<dbReference type="PANTHER" id="PTHR30203">
    <property type="entry name" value="OUTER MEMBRANE CATION EFFLUX PROTEIN"/>
    <property type="match status" value="1"/>
</dbReference>
<dbReference type="SUPFAM" id="SSF56954">
    <property type="entry name" value="Outer membrane efflux proteins (OEP)"/>
    <property type="match status" value="1"/>
</dbReference>
<sequence length="473" mass="53478">MFRKMNAFQQAGIVLFKTPWSRKGLTRVTIILLSVCVFVGGCATYKPQPLPVTADLVTPPRLTANIDRFACASLKPYPFDAQNGLDMTEIAILAALNNPDLMALRQKAGVARAQLFAARLLPDPQVTVRLDYPTVKRADLFTAYEYGLNYDLNYFVTRRVSIEEAAAAAAKVDLEILWQEWQVIQKARTLFVHAKFEEDMLNVLKQIQRLYANRYARSSKALREGNLTLDVTGTDLTAKIDSDTQVNDMEQVLNKTRHELNALVGISPDAKIRLVHPAAAPCILDERELKQAVRDMVERRPDLLALRAGYESQEAKVHKAVLNQFPALNVGIKMSSDTSDVHTTGHETVLTLPFFNRNRGKIAVEKATRQQLRQEYQARIAQAYGQADLIWTRQRLLIKQLHQLQRYLPTLEKMVEKARRAYADQNIAPITYINMENTLANKRLKAIHLMQGLWETAIALDALLARHGITVTH</sequence>
<evidence type="ECO:0000256" key="1">
    <source>
        <dbReference type="ARBA" id="ARBA00007613"/>
    </source>
</evidence>
<accession>A0A7C4AT95</accession>
<dbReference type="InterPro" id="IPR003423">
    <property type="entry name" value="OMP_efflux"/>
</dbReference>
<dbReference type="Gene3D" id="1.20.1600.10">
    <property type="entry name" value="Outer membrane efflux proteins (OEP)"/>
    <property type="match status" value="1"/>
</dbReference>
<reference evidence="2" key="1">
    <citation type="journal article" date="2020" name="mSystems">
        <title>Genome- and Community-Level Interaction Insights into Carbon Utilization and Element Cycling Functions of Hydrothermarchaeota in Hydrothermal Sediment.</title>
        <authorList>
            <person name="Zhou Z."/>
            <person name="Liu Y."/>
            <person name="Xu W."/>
            <person name="Pan J."/>
            <person name="Luo Z.H."/>
            <person name="Li M."/>
        </authorList>
    </citation>
    <scope>NUCLEOTIDE SEQUENCE [LARGE SCALE GENOMIC DNA]</scope>
    <source>
        <strain evidence="2">SpSt-769</strain>
    </source>
</reference>
<dbReference type="EMBL" id="DTGT01000409">
    <property type="protein sequence ID" value="HGH62128.1"/>
    <property type="molecule type" value="Genomic_DNA"/>
</dbReference>
<protein>
    <submittedName>
        <fullName evidence="2">TolC family protein</fullName>
    </submittedName>
</protein>
<proteinExistence type="inferred from homology"/>
<dbReference type="GO" id="GO:0015562">
    <property type="term" value="F:efflux transmembrane transporter activity"/>
    <property type="evidence" value="ECO:0007669"/>
    <property type="project" value="InterPro"/>
</dbReference>
<organism evidence="2">
    <name type="scientific">Desulfomonile tiedjei</name>
    <dbReference type="NCBI Taxonomy" id="2358"/>
    <lineage>
        <taxon>Bacteria</taxon>
        <taxon>Pseudomonadati</taxon>
        <taxon>Thermodesulfobacteriota</taxon>
        <taxon>Desulfomonilia</taxon>
        <taxon>Desulfomonilales</taxon>
        <taxon>Desulfomonilaceae</taxon>
        <taxon>Desulfomonile</taxon>
    </lineage>
</organism>
<dbReference type="AlphaFoldDB" id="A0A7C4AT95"/>
<evidence type="ECO:0000313" key="2">
    <source>
        <dbReference type="EMBL" id="HGH62128.1"/>
    </source>
</evidence>
<dbReference type="Pfam" id="PF02321">
    <property type="entry name" value="OEP"/>
    <property type="match status" value="1"/>
</dbReference>